<dbReference type="PROSITE" id="PS50977">
    <property type="entry name" value="HTH_TETR_2"/>
    <property type="match status" value="1"/>
</dbReference>
<name>A0ABS9TN53_9PSEU</name>
<dbReference type="PRINTS" id="PR00455">
    <property type="entry name" value="HTHTETR"/>
</dbReference>
<dbReference type="EMBL" id="JAKXMK010000029">
    <property type="protein sequence ID" value="MCH6169972.1"/>
    <property type="molecule type" value="Genomic_DNA"/>
</dbReference>
<keyword evidence="3" id="KW-0804">Transcription</keyword>
<dbReference type="PROSITE" id="PS01081">
    <property type="entry name" value="HTH_TETR_1"/>
    <property type="match status" value="1"/>
</dbReference>
<dbReference type="InterPro" id="IPR036271">
    <property type="entry name" value="Tet_transcr_reg_TetR-rel_C_sf"/>
</dbReference>
<dbReference type="Pfam" id="PF00440">
    <property type="entry name" value="TetR_N"/>
    <property type="match status" value="1"/>
</dbReference>
<proteinExistence type="predicted"/>
<organism evidence="6 7">
    <name type="scientific">Pseudonocardia alaniniphila</name>
    <dbReference type="NCBI Taxonomy" id="75291"/>
    <lineage>
        <taxon>Bacteria</taxon>
        <taxon>Bacillati</taxon>
        <taxon>Actinomycetota</taxon>
        <taxon>Actinomycetes</taxon>
        <taxon>Pseudonocardiales</taxon>
        <taxon>Pseudonocardiaceae</taxon>
        <taxon>Pseudonocardia</taxon>
    </lineage>
</organism>
<dbReference type="Pfam" id="PF16925">
    <property type="entry name" value="TetR_C_13"/>
    <property type="match status" value="1"/>
</dbReference>
<dbReference type="SUPFAM" id="SSF46689">
    <property type="entry name" value="Homeodomain-like"/>
    <property type="match status" value="1"/>
</dbReference>
<sequence length="203" mass="22496">MAAVGRPRQFDPERALDAALEVFWRHGYEGTSLTDLTMAMGINRPALYSAFGSKKELFFRALDRYYAVDAVHTFQALEAPTAQEVTRQYLLRSVEQLTDPERPMGCFVLQGAFVCGPENRDVADHMVGLRVAAERALRERYEQAQAEGELPPDEDPASLARYISVVRHGLAVLACGGVPRTELEDSAHRALDGLSLRMAAWSA</sequence>
<dbReference type="InterPro" id="IPR001647">
    <property type="entry name" value="HTH_TetR"/>
</dbReference>
<reference evidence="6 7" key="1">
    <citation type="submission" date="2022-03" db="EMBL/GenBank/DDBJ databases">
        <title>Pseudonocardia alaer sp. nov., a novel actinomycete isolated from reed forest soil.</title>
        <authorList>
            <person name="Wang L."/>
        </authorList>
    </citation>
    <scope>NUCLEOTIDE SEQUENCE [LARGE SCALE GENOMIC DNA]</scope>
    <source>
        <strain evidence="6 7">Y-16303</strain>
    </source>
</reference>
<feature type="DNA-binding region" description="H-T-H motif" evidence="4">
    <location>
        <begin position="32"/>
        <end position="51"/>
    </location>
</feature>
<evidence type="ECO:0000256" key="1">
    <source>
        <dbReference type="ARBA" id="ARBA00023015"/>
    </source>
</evidence>
<evidence type="ECO:0000259" key="5">
    <source>
        <dbReference type="PROSITE" id="PS50977"/>
    </source>
</evidence>
<dbReference type="InterPro" id="IPR011075">
    <property type="entry name" value="TetR_C"/>
</dbReference>
<gene>
    <name evidence="6" type="ORF">MMF94_30095</name>
</gene>
<keyword evidence="1" id="KW-0805">Transcription regulation</keyword>
<comment type="caution">
    <text evidence="6">The sequence shown here is derived from an EMBL/GenBank/DDBJ whole genome shotgun (WGS) entry which is preliminary data.</text>
</comment>
<dbReference type="SUPFAM" id="SSF48498">
    <property type="entry name" value="Tetracyclin repressor-like, C-terminal domain"/>
    <property type="match status" value="1"/>
</dbReference>
<dbReference type="RefSeq" id="WP_241040693.1">
    <property type="nucleotide sequence ID" value="NZ_JAKXMK010000029.1"/>
</dbReference>
<evidence type="ECO:0000313" key="6">
    <source>
        <dbReference type="EMBL" id="MCH6169972.1"/>
    </source>
</evidence>
<accession>A0ABS9TN53</accession>
<evidence type="ECO:0000256" key="4">
    <source>
        <dbReference type="PROSITE-ProRule" id="PRU00335"/>
    </source>
</evidence>
<dbReference type="PANTHER" id="PTHR47506:SF1">
    <property type="entry name" value="HTH-TYPE TRANSCRIPTIONAL REGULATOR YJDC"/>
    <property type="match status" value="1"/>
</dbReference>
<dbReference type="InterPro" id="IPR009057">
    <property type="entry name" value="Homeodomain-like_sf"/>
</dbReference>
<feature type="domain" description="HTH tetR-type" evidence="5">
    <location>
        <begin position="9"/>
        <end position="69"/>
    </location>
</feature>
<protein>
    <submittedName>
        <fullName evidence="6">TetR/AcrR family transcriptional regulator</fullName>
    </submittedName>
</protein>
<keyword evidence="7" id="KW-1185">Reference proteome</keyword>
<keyword evidence="2 4" id="KW-0238">DNA-binding</keyword>
<dbReference type="Proteomes" id="UP001299970">
    <property type="component" value="Unassembled WGS sequence"/>
</dbReference>
<dbReference type="PANTHER" id="PTHR47506">
    <property type="entry name" value="TRANSCRIPTIONAL REGULATORY PROTEIN"/>
    <property type="match status" value="1"/>
</dbReference>
<dbReference type="Gene3D" id="1.10.357.10">
    <property type="entry name" value="Tetracycline Repressor, domain 2"/>
    <property type="match status" value="1"/>
</dbReference>
<dbReference type="InterPro" id="IPR023772">
    <property type="entry name" value="DNA-bd_HTH_TetR-type_CS"/>
</dbReference>
<dbReference type="Gene3D" id="1.10.10.60">
    <property type="entry name" value="Homeodomain-like"/>
    <property type="match status" value="1"/>
</dbReference>
<evidence type="ECO:0000256" key="2">
    <source>
        <dbReference type="ARBA" id="ARBA00023125"/>
    </source>
</evidence>
<evidence type="ECO:0000313" key="7">
    <source>
        <dbReference type="Proteomes" id="UP001299970"/>
    </source>
</evidence>
<evidence type="ECO:0000256" key="3">
    <source>
        <dbReference type="ARBA" id="ARBA00023163"/>
    </source>
</evidence>